<reference evidence="5 6" key="1">
    <citation type="journal article" date="2019" name="Mar. Drugs">
        <title>Comparative Genomics and CAZyme Genome Repertoires of Marine Zobellia amurskyensis KMM 3526(T) and Zobellia laminariae KMM 3676(T).</title>
        <authorList>
            <person name="Chernysheva N."/>
            <person name="Bystritskaya E."/>
            <person name="Stenkova A."/>
            <person name="Golovkin I."/>
            <person name="Nedashkovskaya O."/>
            <person name="Isaeva M."/>
        </authorList>
    </citation>
    <scope>NUCLEOTIDE SEQUENCE [LARGE SCALE GENOMIC DNA]</scope>
    <source>
        <strain evidence="5 6">KMM 3526</strain>
    </source>
</reference>
<evidence type="ECO:0000256" key="1">
    <source>
        <dbReference type="ARBA" id="ARBA00010923"/>
    </source>
</evidence>
<keyword evidence="2" id="KW-0680">Restriction system</keyword>
<feature type="non-terminal residue" evidence="5">
    <location>
        <position position="240"/>
    </location>
</feature>
<organism evidence="5 6">
    <name type="scientific">Zobellia amurskyensis</name>
    <dbReference type="NCBI Taxonomy" id="248905"/>
    <lineage>
        <taxon>Bacteria</taxon>
        <taxon>Pseudomonadati</taxon>
        <taxon>Bacteroidota</taxon>
        <taxon>Flavobacteriia</taxon>
        <taxon>Flavobacteriales</taxon>
        <taxon>Flavobacteriaceae</taxon>
        <taxon>Zobellia</taxon>
    </lineage>
</organism>
<keyword evidence="6" id="KW-1185">Reference proteome</keyword>
<evidence type="ECO:0000256" key="2">
    <source>
        <dbReference type="ARBA" id="ARBA00022747"/>
    </source>
</evidence>
<evidence type="ECO:0000256" key="3">
    <source>
        <dbReference type="ARBA" id="ARBA00023125"/>
    </source>
</evidence>
<protein>
    <submittedName>
        <fullName evidence="5">Restriction endonuclease subunit S</fullName>
    </submittedName>
</protein>
<feature type="domain" description="Type I restriction modification DNA specificity" evidence="4">
    <location>
        <begin position="8"/>
        <end position="184"/>
    </location>
</feature>
<dbReference type="GO" id="GO:0004519">
    <property type="term" value="F:endonuclease activity"/>
    <property type="evidence" value="ECO:0007669"/>
    <property type="project" value="UniProtKB-KW"/>
</dbReference>
<proteinExistence type="inferred from homology"/>
<dbReference type="InterPro" id="IPR044946">
    <property type="entry name" value="Restrct_endonuc_typeI_TRD_sf"/>
</dbReference>
<sequence>MNLNIDKSNWTKVKLDDVCEWYQKNIPNEDQADFGIKYYVTANHIDGDSLKFYRYNELADGQKGPTITKHFEKGDLLLSTRSVALRKAAIAPVDGVTGEKLLVLRTKKKSELIKDFMPFIFQSLAFWEYAQNSASGSVNKFTSWTKLRNYEFLLPPKDQQAQLAELLWAMDEVIESENKTQHNIAKYLEAVSGRVFSRRVLTFQKEIPFEIDSQSFKEYNLNDLCDLITDGAHASPKTVE</sequence>
<dbReference type="InterPro" id="IPR000055">
    <property type="entry name" value="Restrct_endonuc_typeI_TRD"/>
</dbReference>
<dbReference type="PANTHER" id="PTHR30408">
    <property type="entry name" value="TYPE-1 RESTRICTION ENZYME ECOKI SPECIFICITY PROTEIN"/>
    <property type="match status" value="1"/>
</dbReference>
<dbReference type="PANTHER" id="PTHR30408:SF12">
    <property type="entry name" value="TYPE I RESTRICTION ENZYME MJAVIII SPECIFICITY SUBUNIT"/>
    <property type="match status" value="1"/>
</dbReference>
<dbReference type="CDD" id="cd16961">
    <property type="entry name" value="RMtype1_S_TRD-CR_like"/>
    <property type="match status" value="1"/>
</dbReference>
<comment type="caution">
    <text evidence="5">The sequence shown here is derived from an EMBL/GenBank/DDBJ whole genome shotgun (WGS) entry which is preliminary data.</text>
</comment>
<keyword evidence="3" id="KW-0238">DNA-binding</keyword>
<evidence type="ECO:0000259" key="4">
    <source>
        <dbReference type="Pfam" id="PF01420"/>
    </source>
</evidence>
<keyword evidence="5" id="KW-0255">Endonuclease</keyword>
<keyword evidence="5" id="KW-0540">Nuclease</keyword>
<dbReference type="Proteomes" id="UP000540519">
    <property type="component" value="Unassembled WGS sequence"/>
</dbReference>
<dbReference type="Pfam" id="PF01420">
    <property type="entry name" value="Methylase_S"/>
    <property type="match status" value="1"/>
</dbReference>
<dbReference type="Gene3D" id="3.90.220.20">
    <property type="entry name" value="DNA methylase specificity domains"/>
    <property type="match status" value="2"/>
</dbReference>
<evidence type="ECO:0000313" key="6">
    <source>
        <dbReference type="Proteomes" id="UP000540519"/>
    </source>
</evidence>
<keyword evidence="5" id="KW-0378">Hydrolase</keyword>
<name>A0A7X2ZXF5_9FLAO</name>
<dbReference type="GO" id="GO:0003677">
    <property type="term" value="F:DNA binding"/>
    <property type="evidence" value="ECO:0007669"/>
    <property type="project" value="UniProtKB-KW"/>
</dbReference>
<dbReference type="SUPFAM" id="SSF116734">
    <property type="entry name" value="DNA methylase specificity domain"/>
    <property type="match status" value="1"/>
</dbReference>
<dbReference type="EMBL" id="RCNR01000071">
    <property type="protein sequence ID" value="MUH38173.1"/>
    <property type="molecule type" value="Genomic_DNA"/>
</dbReference>
<dbReference type="GO" id="GO:0009307">
    <property type="term" value="P:DNA restriction-modification system"/>
    <property type="evidence" value="ECO:0007669"/>
    <property type="project" value="UniProtKB-KW"/>
</dbReference>
<comment type="similarity">
    <text evidence="1">Belongs to the type-I restriction system S methylase family.</text>
</comment>
<dbReference type="RefSeq" id="WP_166521642.1">
    <property type="nucleotide sequence ID" value="NZ_RCNR01000071.1"/>
</dbReference>
<gene>
    <name evidence="5" type="ORF">D9O36_20185</name>
</gene>
<dbReference type="InterPro" id="IPR052021">
    <property type="entry name" value="Type-I_RS_S_subunit"/>
</dbReference>
<accession>A0A7X2ZXF5</accession>
<evidence type="ECO:0000313" key="5">
    <source>
        <dbReference type="EMBL" id="MUH38173.1"/>
    </source>
</evidence>
<dbReference type="AlphaFoldDB" id="A0A7X2ZXF5"/>